<reference evidence="2 3" key="1">
    <citation type="submission" date="2024-04" db="EMBL/GenBank/DDBJ databases">
        <title>Complete genome sequence of Nguyenibacter vanlangesis HBCM-1154, a strain capable of nitrogen fixation, IAA production, and phosphorus solubilization isolated from sugarcane soil.</title>
        <authorList>
            <person name="MY HANH P."/>
        </authorList>
    </citation>
    <scope>NUCLEOTIDE SEQUENCE [LARGE SCALE GENOMIC DNA]</scope>
    <source>
        <strain evidence="2 3">HBCM 1154</strain>
    </source>
</reference>
<proteinExistence type="predicted"/>
<gene>
    <name evidence="2" type="ORF">AAC691_20165</name>
</gene>
<name>A0ABZ3D4G9_9PROT</name>
<dbReference type="EMBL" id="CP152276">
    <property type="protein sequence ID" value="XAE42535.1"/>
    <property type="molecule type" value="Genomic_DNA"/>
</dbReference>
<feature type="region of interest" description="Disordered" evidence="1">
    <location>
        <begin position="219"/>
        <end position="250"/>
    </location>
</feature>
<sequence>MINLMPRRAAGRPGMMAGALLLVGIGAGVGAGIARADAQPAPDSAHSPTHPPLAPTRDVQVAYSVQPEGAPAPKTIQVWFAANGGLMRIDSPEGMGATILDRVARQVTIVLNRQKVYTRLDAGSDIRNPFLLDLSMQYTRKGDARVADVDCTEWAIVSGRGSATACVTADGVILREDGVDAEGMKGRLVATRVTYAPIPAGTFQPPEGYQMVTRHRVAPGPAGAGAGGTGPGGDVARPVTGGAIPPGAGQ</sequence>
<evidence type="ECO:0000313" key="3">
    <source>
        <dbReference type="Proteomes" id="UP001449795"/>
    </source>
</evidence>
<evidence type="ECO:0000313" key="2">
    <source>
        <dbReference type="EMBL" id="XAE42535.1"/>
    </source>
</evidence>
<evidence type="ECO:0000256" key="1">
    <source>
        <dbReference type="SAM" id="MobiDB-lite"/>
    </source>
</evidence>
<protein>
    <recommendedName>
        <fullName evidence="4">DUF4412 domain-containing protein</fullName>
    </recommendedName>
</protein>
<keyword evidence="3" id="KW-1185">Reference proteome</keyword>
<accession>A0ABZ3D4G9</accession>
<evidence type="ECO:0008006" key="4">
    <source>
        <dbReference type="Google" id="ProtNLM"/>
    </source>
</evidence>
<dbReference type="RefSeq" id="WP_342628244.1">
    <property type="nucleotide sequence ID" value="NZ_CP152276.1"/>
</dbReference>
<organism evidence="2 3">
    <name type="scientific">Nguyenibacter vanlangensis</name>
    <dbReference type="NCBI Taxonomy" id="1216886"/>
    <lineage>
        <taxon>Bacteria</taxon>
        <taxon>Pseudomonadati</taxon>
        <taxon>Pseudomonadota</taxon>
        <taxon>Alphaproteobacteria</taxon>
        <taxon>Acetobacterales</taxon>
        <taxon>Acetobacteraceae</taxon>
        <taxon>Nguyenibacter</taxon>
    </lineage>
</organism>
<feature type="compositionally biased region" description="Gly residues" evidence="1">
    <location>
        <begin position="222"/>
        <end position="233"/>
    </location>
</feature>
<dbReference type="Proteomes" id="UP001449795">
    <property type="component" value="Chromosome"/>
</dbReference>